<keyword evidence="3" id="KW-0808">Transferase</keyword>
<dbReference type="GO" id="GO:0016779">
    <property type="term" value="F:nucleotidyltransferase activity"/>
    <property type="evidence" value="ECO:0007669"/>
    <property type="project" value="UniProtKB-KW"/>
</dbReference>
<dbReference type="Pfam" id="PF00309">
    <property type="entry name" value="Sigma54_AID"/>
    <property type="match status" value="1"/>
</dbReference>
<dbReference type="PANTHER" id="PTHR32248:SF4">
    <property type="entry name" value="RNA POLYMERASE SIGMA-54 FACTOR"/>
    <property type="match status" value="1"/>
</dbReference>
<keyword evidence="8" id="KW-0804">Transcription</keyword>
<dbReference type="GO" id="GO:0006352">
    <property type="term" value="P:DNA-templated transcription initiation"/>
    <property type="evidence" value="ECO:0007669"/>
    <property type="project" value="InterPro"/>
</dbReference>
<evidence type="ECO:0000256" key="5">
    <source>
        <dbReference type="ARBA" id="ARBA00023015"/>
    </source>
</evidence>
<dbReference type="PROSITE" id="PS50044">
    <property type="entry name" value="SIGMA54_3"/>
    <property type="match status" value="1"/>
</dbReference>
<dbReference type="GO" id="GO:0001216">
    <property type="term" value="F:DNA-binding transcription activator activity"/>
    <property type="evidence" value="ECO:0007669"/>
    <property type="project" value="InterPro"/>
</dbReference>
<feature type="domain" description="RNA polymerase sigma factor 54 core-binding" evidence="10">
    <location>
        <begin position="74"/>
        <end position="257"/>
    </location>
</feature>
<reference evidence="11" key="1">
    <citation type="submission" date="2021-04" db="EMBL/GenBank/DDBJ databases">
        <authorList>
            <person name="Postec A."/>
        </authorList>
    </citation>
    <scope>NUCLEOTIDE SEQUENCE</scope>
    <source>
        <strain evidence="11">F1F22</strain>
    </source>
</reference>
<dbReference type="InterPro" id="IPR007046">
    <property type="entry name" value="RNA_pol_sigma_54_core-bd"/>
</dbReference>
<accession>A0AAX3BEB5</accession>
<protein>
    <submittedName>
        <fullName evidence="11">RNA polymerase factor sigma-54</fullName>
    </submittedName>
</protein>
<dbReference type="Gene3D" id="1.10.10.1330">
    <property type="entry name" value="RNA polymerase sigma-54 factor, core-binding domain"/>
    <property type="match status" value="1"/>
</dbReference>
<dbReference type="Gene3D" id="1.10.10.60">
    <property type="entry name" value="Homeodomain-like"/>
    <property type="match status" value="1"/>
</dbReference>
<dbReference type="InterPro" id="IPR038709">
    <property type="entry name" value="RpoN_core-bd_sf"/>
</dbReference>
<evidence type="ECO:0000256" key="2">
    <source>
        <dbReference type="ARBA" id="ARBA00022478"/>
    </source>
</evidence>
<dbReference type="GO" id="GO:0003677">
    <property type="term" value="F:DNA binding"/>
    <property type="evidence" value="ECO:0007669"/>
    <property type="project" value="UniProtKB-KW"/>
</dbReference>
<feature type="domain" description="RNA polymerase sigma factor 54 DNA-binding" evidence="9">
    <location>
        <begin position="272"/>
        <end position="429"/>
    </location>
</feature>
<dbReference type="PROSITE" id="PS00717">
    <property type="entry name" value="SIGMA54_1"/>
    <property type="match status" value="1"/>
</dbReference>
<evidence type="ECO:0000256" key="7">
    <source>
        <dbReference type="ARBA" id="ARBA00023125"/>
    </source>
</evidence>
<sequence>MKQQLIQDQRQILMPLLVQQMEILTLPLPELREKLREEAEKNPLIKLENPVPEGGKWRLKRQSFLTAPDFVFENAADTKGLLDHLREQIHFAGWSEREEEIAMLLLTSLDTNGFLRQDVKDLIQGTDYTLEEVEQIRQKIMRLDPEGLASRGVHEFLVFQAEETFGPESLEARLLKEVPDLLEKRLYSHIRKYYKLSEENLQKVLENLAELKPVPVTGWGESAMTIIPEAFVDVEGDKISIRLNEYYIPDVRLDQYYLSLAENEKLSREDKKFLKNNLNSAKTLIENLESRKEIVYRVIHALVEYQKDFFIKGARYQKPLRLRDIAEELGIHESTVSRVVKDKYIQVQGKVIPLKQFFSASVKNVSQEDVSTKSIHDMIRQIVAQEDKADPLSDEQIVSILENKGIKVSRRTVAKYRGILGIPPAHARREYR</sequence>
<keyword evidence="7" id="KW-0238">DNA-binding</keyword>
<dbReference type="EMBL" id="CP073355">
    <property type="protein sequence ID" value="URA10692.1"/>
    <property type="molecule type" value="Genomic_DNA"/>
</dbReference>
<organism evidence="11 12">
    <name type="scientific">Thermospira aquatica</name>
    <dbReference type="NCBI Taxonomy" id="2828656"/>
    <lineage>
        <taxon>Bacteria</taxon>
        <taxon>Pseudomonadati</taxon>
        <taxon>Spirochaetota</taxon>
        <taxon>Spirochaetia</taxon>
        <taxon>Brevinematales</taxon>
        <taxon>Thermospiraceae</taxon>
        <taxon>Thermospira</taxon>
    </lineage>
</organism>
<dbReference type="RefSeq" id="WP_271435819.1">
    <property type="nucleotide sequence ID" value="NZ_CP073355.1"/>
</dbReference>
<dbReference type="PROSITE" id="PS00718">
    <property type="entry name" value="SIGMA54_2"/>
    <property type="match status" value="1"/>
</dbReference>
<keyword evidence="6" id="KW-0731">Sigma factor</keyword>
<gene>
    <name evidence="11" type="primary">rpoN</name>
    <name evidence="11" type="ORF">KDW03_02500</name>
</gene>
<evidence type="ECO:0000259" key="9">
    <source>
        <dbReference type="Pfam" id="PF04552"/>
    </source>
</evidence>
<evidence type="ECO:0000313" key="12">
    <source>
        <dbReference type="Proteomes" id="UP001056539"/>
    </source>
</evidence>
<dbReference type="NCBIfam" id="TIGR02395">
    <property type="entry name" value="rpoN_sigma"/>
    <property type="match status" value="1"/>
</dbReference>
<evidence type="ECO:0000256" key="8">
    <source>
        <dbReference type="ARBA" id="ARBA00023163"/>
    </source>
</evidence>
<dbReference type="KEGG" id="taqu:KDW03_02500"/>
<keyword evidence="5" id="KW-0805">Transcription regulation</keyword>
<proteinExistence type="inferred from homology"/>
<dbReference type="AlphaFoldDB" id="A0AAX3BEB5"/>
<evidence type="ECO:0000256" key="1">
    <source>
        <dbReference type="ARBA" id="ARBA00008798"/>
    </source>
</evidence>
<name>A0AAX3BEB5_9SPIR</name>
<reference evidence="11" key="2">
    <citation type="submission" date="2022-06" db="EMBL/GenBank/DDBJ databases">
        <title>Thermospira aquatica gen. nov., sp. nov.</title>
        <authorList>
            <person name="Ben Ali Gam Z."/>
            <person name="Labat M."/>
        </authorList>
    </citation>
    <scope>NUCLEOTIDE SEQUENCE</scope>
    <source>
        <strain evidence="11">F1F22</strain>
    </source>
</reference>
<dbReference type="Proteomes" id="UP001056539">
    <property type="component" value="Chromosome"/>
</dbReference>
<evidence type="ECO:0000259" key="10">
    <source>
        <dbReference type="Pfam" id="PF04963"/>
    </source>
</evidence>
<evidence type="ECO:0000313" key="11">
    <source>
        <dbReference type="EMBL" id="URA10692.1"/>
    </source>
</evidence>
<dbReference type="PANTHER" id="PTHR32248">
    <property type="entry name" value="RNA POLYMERASE SIGMA-54 FACTOR"/>
    <property type="match status" value="1"/>
</dbReference>
<evidence type="ECO:0000256" key="6">
    <source>
        <dbReference type="ARBA" id="ARBA00023082"/>
    </source>
</evidence>
<keyword evidence="2" id="KW-0240">DNA-directed RNA polymerase</keyword>
<dbReference type="GO" id="GO:0000428">
    <property type="term" value="C:DNA-directed RNA polymerase complex"/>
    <property type="evidence" value="ECO:0007669"/>
    <property type="project" value="UniProtKB-KW"/>
</dbReference>
<dbReference type="Pfam" id="PF04552">
    <property type="entry name" value="Sigma54_DBD"/>
    <property type="match status" value="1"/>
</dbReference>
<dbReference type="PRINTS" id="PR00045">
    <property type="entry name" value="SIGMA54FCT"/>
</dbReference>
<dbReference type="InterPro" id="IPR007634">
    <property type="entry name" value="RNA_pol_sigma_54_DNA-bd"/>
</dbReference>
<evidence type="ECO:0000256" key="4">
    <source>
        <dbReference type="ARBA" id="ARBA00022695"/>
    </source>
</evidence>
<keyword evidence="12" id="KW-1185">Reference proteome</keyword>
<comment type="similarity">
    <text evidence="1">Belongs to the sigma-54 factor family.</text>
</comment>
<keyword evidence="4" id="KW-0548">Nucleotidyltransferase</keyword>
<evidence type="ECO:0000256" key="3">
    <source>
        <dbReference type="ARBA" id="ARBA00022679"/>
    </source>
</evidence>
<dbReference type="Pfam" id="PF04963">
    <property type="entry name" value="Sigma54_CBD"/>
    <property type="match status" value="1"/>
</dbReference>
<dbReference type="InterPro" id="IPR000394">
    <property type="entry name" value="RNA_pol_sigma_54"/>
</dbReference>
<dbReference type="PIRSF" id="PIRSF000774">
    <property type="entry name" value="RpoN"/>
    <property type="match status" value="1"/>
</dbReference>
<dbReference type="GO" id="GO:0016987">
    <property type="term" value="F:sigma factor activity"/>
    <property type="evidence" value="ECO:0007669"/>
    <property type="project" value="UniProtKB-KW"/>
</dbReference>